<organism evidence="4 5">
    <name type="scientific">Escovopsis weberi</name>
    <dbReference type="NCBI Taxonomy" id="150374"/>
    <lineage>
        <taxon>Eukaryota</taxon>
        <taxon>Fungi</taxon>
        <taxon>Dikarya</taxon>
        <taxon>Ascomycota</taxon>
        <taxon>Pezizomycotina</taxon>
        <taxon>Sordariomycetes</taxon>
        <taxon>Hypocreomycetidae</taxon>
        <taxon>Hypocreales</taxon>
        <taxon>Hypocreaceae</taxon>
        <taxon>Escovopsis</taxon>
    </lineage>
</organism>
<dbReference type="AlphaFoldDB" id="A0A0M8N100"/>
<dbReference type="SUPFAM" id="SSF51735">
    <property type="entry name" value="NAD(P)-binding Rossmann-fold domains"/>
    <property type="match status" value="1"/>
</dbReference>
<evidence type="ECO:0000313" key="4">
    <source>
        <dbReference type="EMBL" id="KOS23316.1"/>
    </source>
</evidence>
<name>A0A0M8N100_ESCWE</name>
<dbReference type="OrthoDB" id="5840532at2759"/>
<sequence>MGLLEGSAFITGAASGIGEATAHALAEHGVTKLAITDVDPQRLERVREDIRRKWPGVDVHAFKLDVTKSHEVASVLADVVRRFGRLDIAVNSAGIGGTPKRTDDFSDEEWLEVVNVNMNGVFWCQREQIRIMLKQEDLGKKRGRGCIINVASLYGIVGPQNGIDRTSYSSTKHAVMGMTRADAQSHSGSGIRINAICPGYVITPLIDMGRGSDDPGHPLHTHKMQTPLRRLGDPDEVGDGVVFLASPLASFVNGTGLVVDGGYSAA</sequence>
<dbReference type="EMBL" id="LGSR01000001">
    <property type="protein sequence ID" value="KOS23316.1"/>
    <property type="molecule type" value="Genomic_DNA"/>
</dbReference>
<gene>
    <name evidence="4" type="ORF">ESCO_006632</name>
</gene>
<keyword evidence="2" id="KW-0521">NADP</keyword>
<evidence type="ECO:0000256" key="2">
    <source>
        <dbReference type="ARBA" id="ARBA00022857"/>
    </source>
</evidence>
<accession>A0A0M8N100</accession>
<dbReference type="InterPro" id="IPR036291">
    <property type="entry name" value="NAD(P)-bd_dom_sf"/>
</dbReference>
<dbReference type="PANTHER" id="PTHR42760:SF115">
    <property type="entry name" value="3-OXOACYL-[ACYL-CARRIER-PROTEIN] REDUCTASE FABG"/>
    <property type="match status" value="1"/>
</dbReference>
<evidence type="ECO:0000256" key="3">
    <source>
        <dbReference type="ARBA" id="ARBA00023002"/>
    </source>
</evidence>
<comment type="similarity">
    <text evidence="1">Belongs to the short-chain dehydrogenases/reductases (SDR) family.</text>
</comment>
<proteinExistence type="inferred from homology"/>
<dbReference type="InterPro" id="IPR002347">
    <property type="entry name" value="SDR_fam"/>
</dbReference>
<dbReference type="PANTHER" id="PTHR42760">
    <property type="entry name" value="SHORT-CHAIN DEHYDROGENASES/REDUCTASES FAMILY MEMBER"/>
    <property type="match status" value="1"/>
</dbReference>
<dbReference type="Gene3D" id="3.40.50.720">
    <property type="entry name" value="NAD(P)-binding Rossmann-like Domain"/>
    <property type="match status" value="1"/>
</dbReference>
<dbReference type="PRINTS" id="PR00080">
    <property type="entry name" value="SDRFAMILY"/>
</dbReference>
<dbReference type="PRINTS" id="PR00081">
    <property type="entry name" value="GDHRDH"/>
</dbReference>
<keyword evidence="3" id="KW-0560">Oxidoreductase</keyword>
<dbReference type="Proteomes" id="UP000053831">
    <property type="component" value="Unassembled WGS sequence"/>
</dbReference>
<dbReference type="FunFam" id="3.40.50.720:FF:000084">
    <property type="entry name" value="Short-chain dehydrogenase reductase"/>
    <property type="match status" value="1"/>
</dbReference>
<dbReference type="CDD" id="cd05233">
    <property type="entry name" value="SDR_c"/>
    <property type="match status" value="1"/>
</dbReference>
<dbReference type="GO" id="GO:0016616">
    <property type="term" value="F:oxidoreductase activity, acting on the CH-OH group of donors, NAD or NADP as acceptor"/>
    <property type="evidence" value="ECO:0007669"/>
    <property type="project" value="TreeGrafter"/>
</dbReference>
<protein>
    <submittedName>
        <fullName evidence="4">Levodione reductase</fullName>
    </submittedName>
</protein>
<keyword evidence="5" id="KW-1185">Reference proteome</keyword>
<reference evidence="4 5" key="1">
    <citation type="submission" date="2015-07" db="EMBL/GenBank/DDBJ databases">
        <title>The genome of the fungus Escovopsis weberi, a specialized disease agent of ant agriculture.</title>
        <authorList>
            <person name="de Man T.J."/>
            <person name="Stajich J.E."/>
            <person name="Kubicek C.P."/>
            <person name="Chenthamara K."/>
            <person name="Atanasova L."/>
            <person name="Druzhinina I.S."/>
            <person name="Birnbaum S."/>
            <person name="Barribeau S.M."/>
            <person name="Teiling C."/>
            <person name="Suen G."/>
            <person name="Currie C."/>
            <person name="Gerardo N.M."/>
        </authorList>
    </citation>
    <scope>NUCLEOTIDE SEQUENCE [LARGE SCALE GENOMIC DNA]</scope>
</reference>
<evidence type="ECO:0000256" key="1">
    <source>
        <dbReference type="ARBA" id="ARBA00006484"/>
    </source>
</evidence>
<evidence type="ECO:0000313" key="5">
    <source>
        <dbReference type="Proteomes" id="UP000053831"/>
    </source>
</evidence>
<dbReference type="STRING" id="150374.A0A0M8N100"/>
<comment type="caution">
    <text evidence="4">The sequence shown here is derived from an EMBL/GenBank/DDBJ whole genome shotgun (WGS) entry which is preliminary data.</text>
</comment>
<dbReference type="Pfam" id="PF13561">
    <property type="entry name" value="adh_short_C2"/>
    <property type="match status" value="1"/>
</dbReference>